<dbReference type="GO" id="GO:0005737">
    <property type="term" value="C:cytoplasm"/>
    <property type="evidence" value="ECO:0007669"/>
    <property type="project" value="UniProtKB-ARBA"/>
</dbReference>
<proteinExistence type="inferred from homology"/>
<feature type="region of interest" description="Disordered" evidence="4">
    <location>
        <begin position="540"/>
        <end position="609"/>
    </location>
</feature>
<dbReference type="GO" id="GO:0003735">
    <property type="term" value="F:structural constituent of ribosome"/>
    <property type="evidence" value="ECO:0007669"/>
    <property type="project" value="InterPro"/>
</dbReference>
<feature type="compositionally biased region" description="Basic and acidic residues" evidence="4">
    <location>
        <begin position="136"/>
        <end position="150"/>
    </location>
</feature>
<feature type="region of interest" description="Disordered" evidence="4">
    <location>
        <begin position="624"/>
        <end position="719"/>
    </location>
</feature>
<feature type="compositionally biased region" description="Basic and acidic residues" evidence="4">
    <location>
        <begin position="653"/>
        <end position="667"/>
    </location>
</feature>
<dbReference type="InterPro" id="IPR000589">
    <property type="entry name" value="Ribosomal_uS15"/>
</dbReference>
<dbReference type="HAMAP" id="MF_01343_B">
    <property type="entry name" value="Ribosomal_uS15_B"/>
    <property type="match status" value="1"/>
</dbReference>
<feature type="compositionally biased region" description="Polar residues" evidence="4">
    <location>
        <begin position="737"/>
        <end position="751"/>
    </location>
</feature>
<gene>
    <name evidence="5" type="ORF">AARAC_010335</name>
</gene>
<evidence type="ECO:0000256" key="3">
    <source>
        <dbReference type="ARBA" id="ARBA00023274"/>
    </source>
</evidence>
<dbReference type="GO" id="GO:0006412">
    <property type="term" value="P:translation"/>
    <property type="evidence" value="ECO:0007669"/>
    <property type="project" value="InterPro"/>
</dbReference>
<dbReference type="AlphaFoldDB" id="A0A2G7FGG1"/>
<sequence>MPPRFLFQPSFKAFTGSSHVQSPLAALSLNASRTSIRAGSAETRERRRHDPFLMAQSRQRKAANLSRQQALAEERESSLGDPVESAPTPFIQELKTVKSGPQAPSSSDARLNYFVTPEGLQEAMEYSKTLTSPLENPDRDTADPQLEKEASERHLQEHRNAQEAISRIVKISNGNTQDQMRLHIQNCIETFGRHNTDKTLPPKPAAVSHQSATEHPEKTPRVGQDTGSPEVQVAILTAKILNLSRHLQTTNKDKHNKRNLRLLVHKRQKLLRYLRRKERGGPRWQHLIETLGLSDAAWKGEISMKRAHEDTSDEDRTAPVTPAANKRRNLGPPGSTPFANRRTPLSRRIQTRAAPFSARLARREAEKHGRIESTLFRLPDYLRQLEADRQKAGRAPSSPGPQLPQKTFDFTMEPNLPTNQKPAEESSAPQEPSTPGRSTPETPQRGWNLRGLLSSVPRSFSRLLPFGRPSESSEDQSTIEPSSERITRTRSLAPESAGPQTEGRSRWRLSEGPSQPPKKRARNLSYSLFPAPIDRSLYLGDIPKPSTAPTEAAAPDSHRTEQVQAQKPGSAASDDQAEPRQTSQAISDAEQKKRKRSLSPDVIPNPAGSSYGLDLDYFCYSSESEDEAAETPSKQSERKKTDSLAKSVARSALRTERQSSKKVRFDASPEDTPSKLRSRARSTDPYRGTHFVGMGSDSPTPPARTEQPSQRHAGFVPNTQGTFQLDYDAVSDEFETSGLSSTNVTAPNPSQAAREEDGRASTQPEAMMLNLLHLAIPLGLSHQHQPKTPSGLRTTSRYASPLTATPDIVASKQTTKKSDLTPQPGKADEFRHFGDDEFARDAEWLYQNCPSGDLGQLKWPARQSYEESLGVSSTSMKLLATIWDDSEIEPAYLAFRQSFEEFKKTLK</sequence>
<keyword evidence="3" id="KW-0687">Ribonucleoprotein</keyword>
<comment type="caution">
    <text evidence="5">The sequence shown here is derived from an EMBL/GenBank/DDBJ whole genome shotgun (WGS) entry which is preliminary data.</text>
</comment>
<evidence type="ECO:0000313" key="6">
    <source>
        <dbReference type="Proteomes" id="UP000231358"/>
    </source>
</evidence>
<organism evidence="5 6">
    <name type="scientific">Aspergillus arachidicola</name>
    <dbReference type="NCBI Taxonomy" id="656916"/>
    <lineage>
        <taxon>Eukaryota</taxon>
        <taxon>Fungi</taxon>
        <taxon>Dikarya</taxon>
        <taxon>Ascomycota</taxon>
        <taxon>Pezizomycotina</taxon>
        <taxon>Eurotiomycetes</taxon>
        <taxon>Eurotiomycetidae</taxon>
        <taxon>Eurotiales</taxon>
        <taxon>Aspergillaceae</taxon>
        <taxon>Aspergillus</taxon>
        <taxon>Aspergillus subgen. Circumdati</taxon>
    </lineage>
</organism>
<dbReference type="EMBL" id="NEXV01000672">
    <property type="protein sequence ID" value="PIG79688.1"/>
    <property type="molecule type" value="Genomic_DNA"/>
</dbReference>
<reference evidence="5 6" key="1">
    <citation type="submission" date="2017-05" db="EMBL/GenBank/DDBJ databases">
        <title>Genome sequence for an aflatoxigenic pathogen of Argentinian peanut, Aspergillus arachidicola.</title>
        <authorList>
            <person name="Moore G."/>
            <person name="Beltz S.B."/>
            <person name="Mack B.M."/>
        </authorList>
    </citation>
    <scope>NUCLEOTIDE SEQUENCE [LARGE SCALE GENOMIC DNA]</scope>
    <source>
        <strain evidence="5 6">CBS 117610</strain>
    </source>
</reference>
<comment type="similarity">
    <text evidence="1">Belongs to the universal ribosomal protein uS15 family.</text>
</comment>
<feature type="region of interest" description="Disordered" evidence="4">
    <location>
        <begin position="35"/>
        <end position="84"/>
    </location>
</feature>
<dbReference type="Proteomes" id="UP000231358">
    <property type="component" value="Unassembled WGS sequence"/>
</dbReference>
<evidence type="ECO:0000256" key="2">
    <source>
        <dbReference type="ARBA" id="ARBA00022980"/>
    </source>
</evidence>
<keyword evidence="2 5" id="KW-0689">Ribosomal protein</keyword>
<accession>A0A2G7FGG1</accession>
<dbReference type="Pfam" id="PF00312">
    <property type="entry name" value="Ribosomal_S15"/>
    <property type="match status" value="1"/>
</dbReference>
<feature type="region of interest" description="Disordered" evidence="4">
    <location>
        <begin position="130"/>
        <end position="150"/>
    </location>
</feature>
<feature type="compositionally biased region" description="Polar residues" evidence="4">
    <location>
        <begin position="416"/>
        <end position="442"/>
    </location>
</feature>
<feature type="region of interest" description="Disordered" evidence="4">
    <location>
        <begin position="804"/>
        <end position="827"/>
    </location>
</feature>
<feature type="region of interest" description="Disordered" evidence="4">
    <location>
        <begin position="194"/>
        <end position="227"/>
    </location>
</feature>
<dbReference type="GO" id="GO:0005840">
    <property type="term" value="C:ribosome"/>
    <property type="evidence" value="ECO:0007669"/>
    <property type="project" value="UniProtKB-KW"/>
</dbReference>
<dbReference type="PROSITE" id="PS00362">
    <property type="entry name" value="RIBOSOMAL_S15"/>
    <property type="match status" value="1"/>
</dbReference>
<feature type="region of interest" description="Disordered" evidence="4">
    <location>
        <begin position="306"/>
        <end position="366"/>
    </location>
</feature>
<dbReference type="SUPFAM" id="SSF47060">
    <property type="entry name" value="S15/NS1 RNA-binding domain"/>
    <property type="match status" value="1"/>
</dbReference>
<evidence type="ECO:0000256" key="1">
    <source>
        <dbReference type="ARBA" id="ARBA00008434"/>
    </source>
</evidence>
<feature type="region of interest" description="Disordered" evidence="4">
    <location>
        <begin position="388"/>
        <end position="448"/>
    </location>
</feature>
<dbReference type="InterPro" id="IPR005290">
    <property type="entry name" value="Ribosomal_uS15_bac-type"/>
</dbReference>
<protein>
    <submittedName>
        <fullName evidence="5">Ribosomal protein S15</fullName>
    </submittedName>
</protein>
<name>A0A2G7FGG1_9EURO</name>
<dbReference type="PANTHER" id="PTHR23321:SF26">
    <property type="entry name" value="SMALL RIBOSOMAL SUBUNIT PROTEIN US15M"/>
    <property type="match status" value="1"/>
</dbReference>
<dbReference type="PANTHER" id="PTHR23321">
    <property type="entry name" value="RIBOSOMAL PROTEIN S15, BACTERIAL AND ORGANELLAR"/>
    <property type="match status" value="1"/>
</dbReference>
<feature type="region of interest" description="Disordered" evidence="4">
    <location>
        <begin position="463"/>
        <end position="522"/>
    </location>
</feature>
<evidence type="ECO:0000256" key="4">
    <source>
        <dbReference type="SAM" id="MobiDB-lite"/>
    </source>
</evidence>
<dbReference type="GO" id="GO:1990904">
    <property type="term" value="C:ribonucleoprotein complex"/>
    <property type="evidence" value="ECO:0007669"/>
    <property type="project" value="UniProtKB-KW"/>
</dbReference>
<feature type="compositionally biased region" description="Basic and acidic residues" evidence="4">
    <location>
        <begin position="306"/>
        <end position="317"/>
    </location>
</feature>
<dbReference type="STRING" id="656916.A0A2G7FGG1"/>
<evidence type="ECO:0000313" key="5">
    <source>
        <dbReference type="EMBL" id="PIG79688.1"/>
    </source>
</evidence>
<dbReference type="Gene3D" id="1.10.287.10">
    <property type="entry name" value="S15/NS1, RNA-binding"/>
    <property type="match status" value="1"/>
</dbReference>
<feature type="compositionally biased region" description="Basic and acidic residues" evidence="4">
    <location>
        <begin position="42"/>
        <end position="51"/>
    </location>
</feature>
<dbReference type="InterPro" id="IPR009068">
    <property type="entry name" value="uS15_NS1_RNA-bd_sf"/>
</dbReference>
<dbReference type="NCBIfam" id="TIGR00952">
    <property type="entry name" value="S15_bact"/>
    <property type="match status" value="1"/>
</dbReference>
<dbReference type="SMART" id="SM01387">
    <property type="entry name" value="Ribosomal_S15"/>
    <property type="match status" value="1"/>
</dbReference>
<feature type="region of interest" description="Disordered" evidence="4">
    <location>
        <begin position="736"/>
        <end position="761"/>
    </location>
</feature>
<dbReference type="CDD" id="cd00353">
    <property type="entry name" value="Ribosomal_S15p_S13e"/>
    <property type="match status" value="1"/>
</dbReference>
<keyword evidence="6" id="KW-1185">Reference proteome</keyword>